<feature type="domain" description="NADP-dependent oxidoreductase" evidence="3">
    <location>
        <begin position="34"/>
        <end position="331"/>
    </location>
</feature>
<dbReference type="Proteomes" id="UP000070544">
    <property type="component" value="Unassembled WGS sequence"/>
</dbReference>
<dbReference type="SUPFAM" id="SSF51430">
    <property type="entry name" value="NAD(P)-linked oxidoreductase"/>
    <property type="match status" value="1"/>
</dbReference>
<evidence type="ECO:0000256" key="1">
    <source>
        <dbReference type="ARBA" id="ARBA00022857"/>
    </source>
</evidence>
<dbReference type="CDD" id="cd19080">
    <property type="entry name" value="AKR_AKR9A_9B"/>
    <property type="match status" value="1"/>
</dbReference>
<evidence type="ECO:0000259" key="3">
    <source>
        <dbReference type="Pfam" id="PF00248"/>
    </source>
</evidence>
<protein>
    <submittedName>
        <fullName evidence="4">Sterigmatocystin biosynthesis dehydrogenase stcV</fullName>
    </submittedName>
</protein>
<dbReference type="Pfam" id="PF00248">
    <property type="entry name" value="Aldo_ket_red"/>
    <property type="match status" value="1"/>
</dbReference>
<dbReference type="PANTHER" id="PTHR43364:SF7">
    <property type="entry name" value="NADP-DEPENDENT OXIDOREDUCTASE DOMAIN-CONTAINING PROTEIN-RELATED"/>
    <property type="match status" value="1"/>
</dbReference>
<evidence type="ECO:0000313" key="5">
    <source>
        <dbReference type="Proteomes" id="UP000070544"/>
    </source>
</evidence>
<dbReference type="AlphaFoldDB" id="A0A139AVX8"/>
<sequence>MSGVMSALHSTPPLKSGLQRYRVLSKNCGLRVSPLCIGGMNFGLKWQELMGSCSKETTFAILDEYYRLGGNFIDTAVNYQGGESEEYIGDWIRERKIPREDLVIATKFSIPPRPGSVNHGGNSKKNMTTCLEMSLKRLGVDYIDLYYVHYWDYSTSPREVMRSLDDFVKQGKILFPGISDTPAWIVSRLNTYAEENCLSPFVMYQGLYNFGTRDMESDIIPMCKEMGLGVIPWGILGTGKYSGKYSRSTGNTPTSISHRPQNLSEKDWQIIDVLDKVAAKHSCTPSAVCLAWGLAQKDVPSLLVGCRTLEQLRDNVKALEITLDDEDMKALGDVSSSGFGFPHNFLGGTTPEGVPWIRPAGSVTRNF</sequence>
<dbReference type="EMBL" id="KQ965735">
    <property type="protein sequence ID" value="KXS20625.1"/>
    <property type="molecule type" value="Genomic_DNA"/>
</dbReference>
<reference evidence="4 5" key="1">
    <citation type="journal article" date="2015" name="Genome Biol. Evol.">
        <title>Phylogenomic analyses indicate that early fungi evolved digesting cell walls of algal ancestors of land plants.</title>
        <authorList>
            <person name="Chang Y."/>
            <person name="Wang S."/>
            <person name="Sekimoto S."/>
            <person name="Aerts A.L."/>
            <person name="Choi C."/>
            <person name="Clum A."/>
            <person name="LaButti K.M."/>
            <person name="Lindquist E.A."/>
            <person name="Yee Ngan C."/>
            <person name="Ohm R.A."/>
            <person name="Salamov A.A."/>
            <person name="Grigoriev I.V."/>
            <person name="Spatafora J.W."/>
            <person name="Berbee M.L."/>
        </authorList>
    </citation>
    <scope>NUCLEOTIDE SEQUENCE [LARGE SCALE GENOMIC DNA]</scope>
    <source>
        <strain evidence="4 5">JEL478</strain>
    </source>
</reference>
<evidence type="ECO:0000313" key="4">
    <source>
        <dbReference type="EMBL" id="KXS20625.1"/>
    </source>
</evidence>
<keyword evidence="1" id="KW-0521">NADP</keyword>
<dbReference type="Gene3D" id="3.20.20.100">
    <property type="entry name" value="NADP-dependent oxidoreductase domain"/>
    <property type="match status" value="1"/>
</dbReference>
<proteinExistence type="inferred from homology"/>
<organism evidence="4 5">
    <name type="scientific">Gonapodya prolifera (strain JEL478)</name>
    <name type="common">Monoblepharis prolifera</name>
    <dbReference type="NCBI Taxonomy" id="1344416"/>
    <lineage>
        <taxon>Eukaryota</taxon>
        <taxon>Fungi</taxon>
        <taxon>Fungi incertae sedis</taxon>
        <taxon>Chytridiomycota</taxon>
        <taxon>Chytridiomycota incertae sedis</taxon>
        <taxon>Monoblepharidomycetes</taxon>
        <taxon>Monoblepharidales</taxon>
        <taxon>Gonapodyaceae</taxon>
        <taxon>Gonapodya</taxon>
    </lineage>
</organism>
<accession>A0A139AVX8</accession>
<keyword evidence="5" id="KW-1185">Reference proteome</keyword>
<comment type="similarity">
    <text evidence="2">Belongs to the aldo/keto reductase family. Aldo/keto reductase 2 subfamily.</text>
</comment>
<evidence type="ECO:0000256" key="2">
    <source>
        <dbReference type="ARBA" id="ARBA00038157"/>
    </source>
</evidence>
<dbReference type="InterPro" id="IPR023210">
    <property type="entry name" value="NADP_OxRdtase_dom"/>
</dbReference>
<dbReference type="InterPro" id="IPR050523">
    <property type="entry name" value="AKR_Detox_Biosynth"/>
</dbReference>
<dbReference type="InterPro" id="IPR036812">
    <property type="entry name" value="NAD(P)_OxRdtase_dom_sf"/>
</dbReference>
<gene>
    <name evidence="4" type="ORF">M427DRAFT_119761</name>
</gene>
<name>A0A139AVX8_GONPJ</name>
<dbReference type="STRING" id="1344416.A0A139AVX8"/>
<dbReference type="OMA" id="HIELYQM"/>
<dbReference type="PANTHER" id="PTHR43364">
    <property type="entry name" value="NADH-SPECIFIC METHYLGLYOXAL REDUCTASE-RELATED"/>
    <property type="match status" value="1"/>
</dbReference>
<dbReference type="OrthoDB" id="48988at2759"/>